<evidence type="ECO:0000313" key="2">
    <source>
        <dbReference type="EMBL" id="CAK0902460.1"/>
    </source>
</evidence>
<evidence type="ECO:0000313" key="3">
    <source>
        <dbReference type="Proteomes" id="UP001189429"/>
    </source>
</evidence>
<name>A0ABN9XR58_9DINO</name>
<protein>
    <submittedName>
        <fullName evidence="2">Uncharacterized protein</fullName>
    </submittedName>
</protein>
<dbReference type="EMBL" id="CAUYUJ010021071">
    <property type="protein sequence ID" value="CAK0902460.1"/>
    <property type="molecule type" value="Genomic_DNA"/>
</dbReference>
<proteinExistence type="predicted"/>
<gene>
    <name evidence="2" type="ORF">PCOR1329_LOCUS79063</name>
</gene>
<feature type="compositionally biased region" description="Low complexity" evidence="1">
    <location>
        <begin position="272"/>
        <end position="287"/>
    </location>
</feature>
<dbReference type="Proteomes" id="UP001189429">
    <property type="component" value="Unassembled WGS sequence"/>
</dbReference>
<reference evidence="2" key="1">
    <citation type="submission" date="2023-10" db="EMBL/GenBank/DDBJ databases">
        <authorList>
            <person name="Chen Y."/>
            <person name="Shah S."/>
            <person name="Dougan E. K."/>
            <person name="Thang M."/>
            <person name="Chan C."/>
        </authorList>
    </citation>
    <scope>NUCLEOTIDE SEQUENCE [LARGE SCALE GENOMIC DNA]</scope>
</reference>
<comment type="caution">
    <text evidence="2">The sequence shown here is derived from an EMBL/GenBank/DDBJ whole genome shotgun (WGS) entry which is preliminary data.</text>
</comment>
<sequence>MGLARIGLYAYVSSPLRHVREAELEWRIRHPPFWRAALGRLRELRPEVGLQEAVRLLAVLARLGPELADAELVDHCERLLSEAEGEALLDVRDAELARAAEALGAVGRPDAMALALRPVIGRAHRLEGRLLVRLVRAARAAECPAAAELSDAAARALVERGNAEAAVLAAAASEAAALQAPAGPRSGLELLLQHCVRRAREAPEAFPQAALARVGRAAKACGQGAPEPQTAGGASGAVLVGVPGPGPPHRGAAAAAQGAAAAAGGGGGSGASSGWLGPEPAQRASAPAPQPGLGGEGPDRAPLAGAEKAGAGEGT</sequence>
<feature type="compositionally biased region" description="Low complexity" evidence="1">
    <location>
        <begin position="249"/>
        <end position="262"/>
    </location>
</feature>
<keyword evidence="3" id="KW-1185">Reference proteome</keyword>
<evidence type="ECO:0000256" key="1">
    <source>
        <dbReference type="SAM" id="MobiDB-lite"/>
    </source>
</evidence>
<feature type="region of interest" description="Disordered" evidence="1">
    <location>
        <begin position="222"/>
        <end position="315"/>
    </location>
</feature>
<organism evidence="2 3">
    <name type="scientific">Prorocentrum cordatum</name>
    <dbReference type="NCBI Taxonomy" id="2364126"/>
    <lineage>
        <taxon>Eukaryota</taxon>
        <taxon>Sar</taxon>
        <taxon>Alveolata</taxon>
        <taxon>Dinophyceae</taxon>
        <taxon>Prorocentrales</taxon>
        <taxon>Prorocentraceae</taxon>
        <taxon>Prorocentrum</taxon>
    </lineage>
</organism>
<accession>A0ABN9XR58</accession>
<feature type="non-terminal residue" evidence="2">
    <location>
        <position position="315"/>
    </location>
</feature>